<dbReference type="Gramene" id="PUZ48266">
    <property type="protein sequence ID" value="PUZ48266"/>
    <property type="gene ID" value="GQ55_7G232000"/>
</dbReference>
<accession>A0A2T7CY35</accession>
<feature type="compositionally biased region" description="Basic and acidic residues" evidence="1">
    <location>
        <begin position="1"/>
        <end position="21"/>
    </location>
</feature>
<sequence length="237" mass="25357">MYGHPELKETSKQRPRLDRHSPGHVVVGWSPRSSQQTVLPLSCVPPLALTSGRVRDCGRHGRTEGSRAGAWADGAARMGRRFRVQAGLRPRRLVELRLGVGLGARGWLGLRPRLRAGPPRRCRRRRVRRVWLRQRRRWRRKRAWGSGSASAAPAARAATLAASAGEPAAGRLGLEVITRLTAAGARAVGSAVAEGSGHREDAVVAATEEGQSASGGGAVRCATANKHAFLASSCVTL</sequence>
<protein>
    <submittedName>
        <fullName evidence="2">Uncharacterized protein</fullName>
    </submittedName>
</protein>
<dbReference type="AlphaFoldDB" id="A0A2T7CY35"/>
<organism evidence="2 3">
    <name type="scientific">Panicum hallii var. hallii</name>
    <dbReference type="NCBI Taxonomy" id="1504633"/>
    <lineage>
        <taxon>Eukaryota</taxon>
        <taxon>Viridiplantae</taxon>
        <taxon>Streptophyta</taxon>
        <taxon>Embryophyta</taxon>
        <taxon>Tracheophyta</taxon>
        <taxon>Spermatophyta</taxon>
        <taxon>Magnoliopsida</taxon>
        <taxon>Liliopsida</taxon>
        <taxon>Poales</taxon>
        <taxon>Poaceae</taxon>
        <taxon>PACMAD clade</taxon>
        <taxon>Panicoideae</taxon>
        <taxon>Panicodae</taxon>
        <taxon>Paniceae</taxon>
        <taxon>Panicinae</taxon>
        <taxon>Panicum</taxon>
        <taxon>Panicum sect. Panicum</taxon>
    </lineage>
</organism>
<evidence type="ECO:0000313" key="3">
    <source>
        <dbReference type="Proteomes" id="UP000244336"/>
    </source>
</evidence>
<evidence type="ECO:0000313" key="2">
    <source>
        <dbReference type="EMBL" id="PUZ48266.1"/>
    </source>
</evidence>
<reference evidence="2 3" key="1">
    <citation type="submission" date="2018-04" db="EMBL/GenBank/DDBJ databases">
        <title>WGS assembly of Panicum hallii var. hallii HAL2.</title>
        <authorList>
            <person name="Lovell J."/>
            <person name="Jenkins J."/>
            <person name="Lowry D."/>
            <person name="Mamidi S."/>
            <person name="Sreedasyam A."/>
            <person name="Weng X."/>
            <person name="Barry K."/>
            <person name="Bonette J."/>
            <person name="Campitelli B."/>
            <person name="Daum C."/>
            <person name="Gordon S."/>
            <person name="Gould B."/>
            <person name="Lipzen A."/>
            <person name="MacQueen A."/>
            <person name="Palacio-Mejia J."/>
            <person name="Plott C."/>
            <person name="Shakirov E."/>
            <person name="Shu S."/>
            <person name="Yoshinaga Y."/>
            <person name="Zane M."/>
            <person name="Rokhsar D."/>
            <person name="Grimwood J."/>
            <person name="Schmutz J."/>
            <person name="Juenger T."/>
        </authorList>
    </citation>
    <scope>NUCLEOTIDE SEQUENCE [LARGE SCALE GENOMIC DNA]</scope>
    <source>
        <strain evidence="3">cv. HAL2</strain>
    </source>
</reference>
<keyword evidence="3" id="KW-1185">Reference proteome</keyword>
<proteinExistence type="predicted"/>
<dbReference type="Proteomes" id="UP000244336">
    <property type="component" value="Chromosome 7"/>
</dbReference>
<gene>
    <name evidence="2" type="ORF">GQ55_7G232000</name>
</gene>
<evidence type="ECO:0000256" key="1">
    <source>
        <dbReference type="SAM" id="MobiDB-lite"/>
    </source>
</evidence>
<name>A0A2T7CY35_9POAL</name>
<feature type="region of interest" description="Disordered" evidence="1">
    <location>
        <begin position="1"/>
        <end position="23"/>
    </location>
</feature>
<dbReference type="EMBL" id="CM009755">
    <property type="protein sequence ID" value="PUZ48266.1"/>
    <property type="molecule type" value="Genomic_DNA"/>
</dbReference>